<dbReference type="Proteomes" id="UP000007266">
    <property type="component" value="Unassembled WGS sequence"/>
</dbReference>
<organism evidence="1 2">
    <name type="scientific">Tribolium castaneum</name>
    <name type="common">Red flour beetle</name>
    <dbReference type="NCBI Taxonomy" id="7070"/>
    <lineage>
        <taxon>Eukaryota</taxon>
        <taxon>Metazoa</taxon>
        <taxon>Ecdysozoa</taxon>
        <taxon>Arthropoda</taxon>
        <taxon>Hexapoda</taxon>
        <taxon>Insecta</taxon>
        <taxon>Pterygota</taxon>
        <taxon>Neoptera</taxon>
        <taxon>Endopterygota</taxon>
        <taxon>Coleoptera</taxon>
        <taxon>Polyphaga</taxon>
        <taxon>Cucujiformia</taxon>
        <taxon>Tenebrionidae</taxon>
        <taxon>Tenebrionidae incertae sedis</taxon>
        <taxon>Tribolium</taxon>
    </lineage>
</organism>
<dbReference type="InParanoid" id="A0A139W922"/>
<name>A0A139W922_TRICA</name>
<evidence type="ECO:0000313" key="1">
    <source>
        <dbReference type="EMBL" id="KXZ75787.1"/>
    </source>
</evidence>
<sequence length="33" mass="3723">MHPLTGSEESFSYSRSSLQLQTNTTLFTLSQKC</sequence>
<accession>A0A139W922</accession>
<reference evidence="1 2" key="1">
    <citation type="journal article" date="2008" name="Nature">
        <title>The genome of the model beetle and pest Tribolium castaneum.</title>
        <authorList>
            <consortium name="Tribolium Genome Sequencing Consortium"/>
            <person name="Richards S."/>
            <person name="Gibbs R.A."/>
            <person name="Weinstock G.M."/>
            <person name="Brown S.J."/>
            <person name="Denell R."/>
            <person name="Beeman R.W."/>
            <person name="Gibbs R."/>
            <person name="Beeman R.W."/>
            <person name="Brown S.J."/>
            <person name="Bucher G."/>
            <person name="Friedrich M."/>
            <person name="Grimmelikhuijzen C.J."/>
            <person name="Klingler M."/>
            <person name="Lorenzen M."/>
            <person name="Richards S."/>
            <person name="Roth S."/>
            <person name="Schroder R."/>
            <person name="Tautz D."/>
            <person name="Zdobnov E.M."/>
            <person name="Muzny D."/>
            <person name="Gibbs R.A."/>
            <person name="Weinstock G.M."/>
            <person name="Attaway T."/>
            <person name="Bell S."/>
            <person name="Buhay C.J."/>
            <person name="Chandrabose M.N."/>
            <person name="Chavez D."/>
            <person name="Clerk-Blankenburg K.P."/>
            <person name="Cree A."/>
            <person name="Dao M."/>
            <person name="Davis C."/>
            <person name="Chacko J."/>
            <person name="Dinh H."/>
            <person name="Dugan-Rocha S."/>
            <person name="Fowler G."/>
            <person name="Garner T.T."/>
            <person name="Garnes J."/>
            <person name="Gnirke A."/>
            <person name="Hawes A."/>
            <person name="Hernandez J."/>
            <person name="Hines S."/>
            <person name="Holder M."/>
            <person name="Hume J."/>
            <person name="Jhangiani S.N."/>
            <person name="Joshi V."/>
            <person name="Khan Z.M."/>
            <person name="Jackson L."/>
            <person name="Kovar C."/>
            <person name="Kowis A."/>
            <person name="Lee S."/>
            <person name="Lewis L.R."/>
            <person name="Margolis J."/>
            <person name="Morgan M."/>
            <person name="Nazareth L.V."/>
            <person name="Nguyen N."/>
            <person name="Okwuonu G."/>
            <person name="Parker D."/>
            <person name="Richards S."/>
            <person name="Ruiz S.J."/>
            <person name="Santibanez J."/>
            <person name="Savard J."/>
            <person name="Scherer S.E."/>
            <person name="Schneider B."/>
            <person name="Sodergren E."/>
            <person name="Tautz D."/>
            <person name="Vattahil S."/>
            <person name="Villasana D."/>
            <person name="White C.S."/>
            <person name="Wright R."/>
            <person name="Park Y."/>
            <person name="Beeman R.W."/>
            <person name="Lord J."/>
            <person name="Oppert B."/>
            <person name="Lorenzen M."/>
            <person name="Brown S."/>
            <person name="Wang L."/>
            <person name="Savard J."/>
            <person name="Tautz D."/>
            <person name="Richards S."/>
            <person name="Weinstock G."/>
            <person name="Gibbs R.A."/>
            <person name="Liu Y."/>
            <person name="Worley K."/>
            <person name="Weinstock G."/>
            <person name="Elsik C.G."/>
            <person name="Reese J.T."/>
            <person name="Elhaik E."/>
            <person name="Landan G."/>
            <person name="Graur D."/>
            <person name="Arensburger P."/>
            <person name="Atkinson P."/>
            <person name="Beeman R.W."/>
            <person name="Beidler J."/>
            <person name="Brown S.J."/>
            <person name="Demuth J.P."/>
            <person name="Drury D.W."/>
            <person name="Du Y.Z."/>
            <person name="Fujiwara H."/>
            <person name="Lorenzen M."/>
            <person name="Maselli V."/>
            <person name="Osanai M."/>
            <person name="Park Y."/>
            <person name="Robertson H.M."/>
            <person name="Tu Z."/>
            <person name="Wang J.J."/>
            <person name="Wang S."/>
            <person name="Richards S."/>
            <person name="Song H."/>
            <person name="Zhang L."/>
            <person name="Sodergren E."/>
            <person name="Werner D."/>
            <person name="Stanke M."/>
            <person name="Morgenstern B."/>
            <person name="Solovyev V."/>
            <person name="Kosarev P."/>
            <person name="Brown G."/>
            <person name="Chen H.C."/>
            <person name="Ermolaeva O."/>
            <person name="Hlavina W."/>
            <person name="Kapustin Y."/>
            <person name="Kiryutin B."/>
            <person name="Kitts P."/>
            <person name="Maglott D."/>
            <person name="Pruitt K."/>
            <person name="Sapojnikov V."/>
            <person name="Souvorov A."/>
            <person name="Mackey A.J."/>
            <person name="Waterhouse R.M."/>
            <person name="Wyder S."/>
            <person name="Zdobnov E.M."/>
            <person name="Zdobnov E.M."/>
            <person name="Wyder S."/>
            <person name="Kriventseva E.V."/>
            <person name="Kadowaki T."/>
            <person name="Bork P."/>
            <person name="Aranda M."/>
            <person name="Bao R."/>
            <person name="Beermann A."/>
            <person name="Berns N."/>
            <person name="Bolognesi R."/>
            <person name="Bonneton F."/>
            <person name="Bopp D."/>
            <person name="Brown S.J."/>
            <person name="Bucher G."/>
            <person name="Butts T."/>
            <person name="Chaumot A."/>
            <person name="Denell R.E."/>
            <person name="Ferrier D.E."/>
            <person name="Friedrich M."/>
            <person name="Gordon C.M."/>
            <person name="Jindra M."/>
            <person name="Klingler M."/>
            <person name="Lan Q."/>
            <person name="Lattorff H.M."/>
            <person name="Laudet V."/>
            <person name="von Levetsow C."/>
            <person name="Liu Z."/>
            <person name="Lutz R."/>
            <person name="Lynch J.A."/>
            <person name="da Fonseca R.N."/>
            <person name="Posnien N."/>
            <person name="Reuter R."/>
            <person name="Roth S."/>
            <person name="Savard J."/>
            <person name="Schinko J.B."/>
            <person name="Schmitt C."/>
            <person name="Schoppmeier M."/>
            <person name="Schroder R."/>
            <person name="Shippy T.D."/>
            <person name="Simonnet F."/>
            <person name="Marques-Souza H."/>
            <person name="Tautz D."/>
            <person name="Tomoyasu Y."/>
            <person name="Trauner J."/>
            <person name="Van der Zee M."/>
            <person name="Vervoort M."/>
            <person name="Wittkopp N."/>
            <person name="Wimmer E.A."/>
            <person name="Yang X."/>
            <person name="Jones A.K."/>
            <person name="Sattelle D.B."/>
            <person name="Ebert P.R."/>
            <person name="Nelson D."/>
            <person name="Scott J.G."/>
            <person name="Beeman R.W."/>
            <person name="Muthukrishnan S."/>
            <person name="Kramer K.J."/>
            <person name="Arakane Y."/>
            <person name="Beeman R.W."/>
            <person name="Zhu Q."/>
            <person name="Hogenkamp D."/>
            <person name="Dixit R."/>
            <person name="Oppert B."/>
            <person name="Jiang H."/>
            <person name="Zou Z."/>
            <person name="Marshall J."/>
            <person name="Elpidina E."/>
            <person name="Vinokurov K."/>
            <person name="Oppert C."/>
            <person name="Zou Z."/>
            <person name="Evans J."/>
            <person name="Lu Z."/>
            <person name="Zhao P."/>
            <person name="Sumathipala N."/>
            <person name="Altincicek B."/>
            <person name="Vilcinskas A."/>
            <person name="Williams M."/>
            <person name="Hultmark D."/>
            <person name="Hetru C."/>
            <person name="Jiang H."/>
            <person name="Grimmelikhuijzen C.J."/>
            <person name="Hauser F."/>
            <person name="Cazzamali G."/>
            <person name="Williamson M."/>
            <person name="Park Y."/>
            <person name="Li B."/>
            <person name="Tanaka Y."/>
            <person name="Predel R."/>
            <person name="Neupert S."/>
            <person name="Schachtner J."/>
            <person name="Verleyen P."/>
            <person name="Raible F."/>
            <person name="Bork P."/>
            <person name="Friedrich M."/>
            <person name="Walden K.K."/>
            <person name="Robertson H.M."/>
            <person name="Angeli S."/>
            <person name="Foret S."/>
            <person name="Bucher G."/>
            <person name="Schuetz S."/>
            <person name="Maleszka R."/>
            <person name="Wimmer E.A."/>
            <person name="Beeman R.W."/>
            <person name="Lorenzen M."/>
            <person name="Tomoyasu Y."/>
            <person name="Miller S.C."/>
            <person name="Grossmann D."/>
            <person name="Bucher G."/>
        </authorList>
    </citation>
    <scope>NUCLEOTIDE SEQUENCE [LARGE SCALE GENOMIC DNA]</scope>
    <source>
        <strain evidence="1 2">Georgia GA2</strain>
    </source>
</reference>
<protein>
    <submittedName>
        <fullName evidence="1">Uncharacterized protein</fullName>
    </submittedName>
</protein>
<evidence type="ECO:0000313" key="2">
    <source>
        <dbReference type="Proteomes" id="UP000007266"/>
    </source>
</evidence>
<reference evidence="1 2" key="2">
    <citation type="journal article" date="2010" name="Nucleic Acids Res.">
        <title>BeetleBase in 2010: revisions to provide comprehensive genomic information for Tribolium castaneum.</title>
        <authorList>
            <person name="Kim H.S."/>
            <person name="Murphy T."/>
            <person name="Xia J."/>
            <person name="Caragea D."/>
            <person name="Park Y."/>
            <person name="Beeman R.W."/>
            <person name="Lorenzen M.D."/>
            <person name="Butcher S."/>
            <person name="Manak J.R."/>
            <person name="Brown S.J."/>
        </authorList>
    </citation>
    <scope>NUCLEOTIDE SEQUENCE [LARGE SCALE GENOMIC DNA]</scope>
    <source>
        <strain evidence="1 2">Georgia GA2</strain>
    </source>
</reference>
<dbReference type="EMBL" id="KQ972746">
    <property type="protein sequence ID" value="KXZ75787.1"/>
    <property type="molecule type" value="Genomic_DNA"/>
</dbReference>
<keyword evidence="2" id="KW-1185">Reference proteome</keyword>
<gene>
    <name evidence="1" type="primary">AUGUSTUS-3.0.2_31223</name>
    <name evidence="1" type="ORF">TcasGA2_TC031223</name>
</gene>
<proteinExistence type="predicted"/>
<dbReference type="AlphaFoldDB" id="A0A139W922"/>